<keyword evidence="3" id="KW-1185">Reference proteome</keyword>
<gene>
    <name evidence="2" type="ORF">QO014_000718</name>
</gene>
<sequence length="148" mass="15022">MSRLRYAAAVSAATIGLVLVGASTGFAQTSQSQTEQMEKDLGMDATPDQGALSFVDDISTLEECQSGCRAVINQMLKKYKGGVKAGGNAKLGADDITQLGAALAVAAATLSKDEAASVEKQVSAELGPEADTAYSAAYAAAVAPYAPK</sequence>
<feature type="chain" id="PRO_5045919759" evidence="1">
    <location>
        <begin position="28"/>
        <end position="148"/>
    </location>
</feature>
<dbReference type="RefSeq" id="WP_266347271.1">
    <property type="nucleotide sequence ID" value="NZ_JAPKNG010000001.1"/>
</dbReference>
<reference evidence="2 3" key="1">
    <citation type="submission" date="2023-07" db="EMBL/GenBank/DDBJ databases">
        <title>Genomic Encyclopedia of Type Strains, Phase IV (KMG-IV): sequencing the most valuable type-strain genomes for metagenomic binning, comparative biology and taxonomic classification.</title>
        <authorList>
            <person name="Goeker M."/>
        </authorList>
    </citation>
    <scope>NUCLEOTIDE SEQUENCE [LARGE SCALE GENOMIC DNA]</scope>
    <source>
        <strain evidence="2 3">B6-8</strain>
    </source>
</reference>
<evidence type="ECO:0000313" key="2">
    <source>
        <dbReference type="EMBL" id="MDQ0436348.1"/>
    </source>
</evidence>
<name>A0ABU0H371_9HYPH</name>
<comment type="caution">
    <text evidence="2">The sequence shown here is derived from an EMBL/GenBank/DDBJ whole genome shotgun (WGS) entry which is preliminary data.</text>
</comment>
<evidence type="ECO:0000256" key="1">
    <source>
        <dbReference type="SAM" id="SignalP"/>
    </source>
</evidence>
<evidence type="ECO:0000313" key="3">
    <source>
        <dbReference type="Proteomes" id="UP001241603"/>
    </source>
</evidence>
<proteinExistence type="predicted"/>
<organism evidence="2 3">
    <name type="scientific">Kaistia dalseonensis</name>
    <dbReference type="NCBI Taxonomy" id="410840"/>
    <lineage>
        <taxon>Bacteria</taxon>
        <taxon>Pseudomonadati</taxon>
        <taxon>Pseudomonadota</taxon>
        <taxon>Alphaproteobacteria</taxon>
        <taxon>Hyphomicrobiales</taxon>
        <taxon>Kaistiaceae</taxon>
        <taxon>Kaistia</taxon>
    </lineage>
</organism>
<keyword evidence="1" id="KW-0732">Signal</keyword>
<dbReference type="Proteomes" id="UP001241603">
    <property type="component" value="Unassembled WGS sequence"/>
</dbReference>
<feature type="signal peptide" evidence="1">
    <location>
        <begin position="1"/>
        <end position="27"/>
    </location>
</feature>
<protein>
    <submittedName>
        <fullName evidence="2">Uncharacterized protein</fullName>
    </submittedName>
</protein>
<accession>A0ABU0H371</accession>
<dbReference type="EMBL" id="JAUSVO010000001">
    <property type="protein sequence ID" value="MDQ0436348.1"/>
    <property type="molecule type" value="Genomic_DNA"/>
</dbReference>